<feature type="transmembrane region" description="Helical" evidence="6">
    <location>
        <begin position="120"/>
        <end position="140"/>
    </location>
</feature>
<keyword evidence="4 6" id="KW-0472">Membrane</keyword>
<dbReference type="InterPro" id="IPR006916">
    <property type="entry name" value="POPDC1-3"/>
</dbReference>
<feature type="transmembrane region" description="Helical" evidence="6">
    <location>
        <begin position="95"/>
        <end position="113"/>
    </location>
</feature>
<dbReference type="Proteomes" id="UP000007875">
    <property type="component" value="Unassembled WGS sequence"/>
</dbReference>
<dbReference type="Ensembl" id="ENSCSAVT00000000436.1">
    <property type="protein sequence ID" value="ENSCSAVP00000000431.1"/>
    <property type="gene ID" value="ENSCSAVG00000000248.1"/>
</dbReference>
<dbReference type="Pfam" id="PF04831">
    <property type="entry name" value="POPDC1-3"/>
    <property type="match status" value="1"/>
</dbReference>
<dbReference type="GO" id="GO:0042391">
    <property type="term" value="P:regulation of membrane potential"/>
    <property type="evidence" value="ECO:0007669"/>
    <property type="project" value="TreeGrafter"/>
</dbReference>
<dbReference type="PANTHER" id="PTHR12101:SF30">
    <property type="entry name" value="POPEYE DOMAIN-CONTAINING PROTEIN 3-LIKE PROTEIN"/>
    <property type="match status" value="1"/>
</dbReference>
<dbReference type="InParanoid" id="H2Y533"/>
<dbReference type="GO" id="GO:0030552">
    <property type="term" value="F:cAMP binding"/>
    <property type="evidence" value="ECO:0007669"/>
    <property type="project" value="TreeGrafter"/>
</dbReference>
<accession>H2Y533</accession>
<keyword evidence="3 6" id="KW-1133">Transmembrane helix</keyword>
<evidence type="ECO:0000256" key="6">
    <source>
        <dbReference type="SAM" id="Phobius"/>
    </source>
</evidence>
<evidence type="ECO:0000259" key="7">
    <source>
        <dbReference type="Pfam" id="PF04831"/>
    </source>
</evidence>
<feature type="compositionally biased region" description="Polar residues" evidence="5">
    <location>
        <begin position="1"/>
        <end position="10"/>
    </location>
</feature>
<keyword evidence="2 6" id="KW-0812">Transmembrane</keyword>
<dbReference type="GO" id="GO:0042383">
    <property type="term" value="C:sarcolemma"/>
    <property type="evidence" value="ECO:0007669"/>
    <property type="project" value="TreeGrafter"/>
</dbReference>
<reference evidence="9" key="1">
    <citation type="submission" date="2003-08" db="EMBL/GenBank/DDBJ databases">
        <authorList>
            <person name="Birren B."/>
            <person name="Nusbaum C."/>
            <person name="Abebe A."/>
            <person name="Abouelleil A."/>
            <person name="Adekoya E."/>
            <person name="Ait-zahra M."/>
            <person name="Allen N."/>
            <person name="Allen T."/>
            <person name="An P."/>
            <person name="Anderson M."/>
            <person name="Anderson S."/>
            <person name="Arachchi H."/>
            <person name="Armbruster J."/>
            <person name="Bachantsang P."/>
            <person name="Baldwin J."/>
            <person name="Barry A."/>
            <person name="Bayul T."/>
            <person name="Blitshsteyn B."/>
            <person name="Bloom T."/>
            <person name="Blye J."/>
            <person name="Boguslavskiy L."/>
            <person name="Borowsky M."/>
            <person name="Boukhgalter B."/>
            <person name="Brunache A."/>
            <person name="Butler J."/>
            <person name="Calixte N."/>
            <person name="Calvo S."/>
            <person name="Camarata J."/>
            <person name="Campo K."/>
            <person name="Chang J."/>
            <person name="Cheshatsang Y."/>
            <person name="Citroen M."/>
            <person name="Collymore A."/>
            <person name="Considine T."/>
            <person name="Cook A."/>
            <person name="Cooke P."/>
            <person name="Corum B."/>
            <person name="Cuomo C."/>
            <person name="David R."/>
            <person name="Dawoe T."/>
            <person name="Degray S."/>
            <person name="Dodge S."/>
            <person name="Dooley K."/>
            <person name="Dorje P."/>
            <person name="Dorjee K."/>
            <person name="Dorris L."/>
            <person name="Duffey N."/>
            <person name="Dupes A."/>
            <person name="Elkins T."/>
            <person name="Engels R."/>
            <person name="Erickson J."/>
            <person name="Farina A."/>
            <person name="Faro S."/>
            <person name="Ferreira P."/>
            <person name="Fischer H."/>
            <person name="Fitzgerald M."/>
            <person name="Foley K."/>
            <person name="Gage D."/>
            <person name="Galagan J."/>
            <person name="Gearin G."/>
            <person name="Gnerre S."/>
            <person name="Gnirke A."/>
            <person name="Goyette A."/>
            <person name="Graham J."/>
            <person name="Grandbois E."/>
            <person name="Gyaltsen K."/>
            <person name="Hafez N."/>
            <person name="Hagopian D."/>
            <person name="Hagos B."/>
            <person name="Hall J."/>
            <person name="Hatcher B."/>
            <person name="Heller A."/>
            <person name="Higgins H."/>
            <person name="Honan T."/>
            <person name="Horn A."/>
            <person name="Houde N."/>
            <person name="Hughes L."/>
            <person name="Hulme W."/>
            <person name="Husby E."/>
            <person name="Iliev I."/>
            <person name="Jaffe D."/>
            <person name="Jones C."/>
            <person name="Kamal M."/>
            <person name="Kamat A."/>
            <person name="Kamvysselis M."/>
            <person name="Karlsson E."/>
            <person name="Kells C."/>
            <person name="Kieu A."/>
            <person name="Kisner P."/>
            <person name="Kodira C."/>
            <person name="Kulbokas E."/>
            <person name="Labutti K."/>
            <person name="Lama D."/>
            <person name="Landers T."/>
            <person name="Leger J."/>
            <person name="Levine S."/>
            <person name="Lewis D."/>
            <person name="Lewis T."/>
            <person name="Lindblad-toh K."/>
            <person name="Liu X."/>
            <person name="Lokyitsang T."/>
            <person name="Lokyitsang Y."/>
            <person name="Lucien O."/>
            <person name="Lui A."/>
            <person name="Ma L.J."/>
            <person name="Mabbitt R."/>
            <person name="Macdonald J."/>
            <person name="Maclean C."/>
            <person name="Major J."/>
            <person name="Manning J."/>
            <person name="Marabella R."/>
            <person name="Maru K."/>
            <person name="Matthews C."/>
            <person name="Mauceli E."/>
            <person name="Mccarthy M."/>
            <person name="Mcdonough S."/>
            <person name="Mcghee T."/>
            <person name="Meldrim J."/>
            <person name="Meneus L."/>
            <person name="Mesirov J."/>
            <person name="Mihalev A."/>
            <person name="Mihova T."/>
            <person name="Mikkelsen T."/>
            <person name="Mlenga V."/>
            <person name="Moru K."/>
            <person name="Mozes J."/>
            <person name="Mulrain L."/>
            <person name="Munson G."/>
            <person name="Naylor J."/>
            <person name="Newes C."/>
            <person name="Nguyen C."/>
            <person name="Nguyen N."/>
            <person name="Nguyen T."/>
            <person name="Nicol R."/>
            <person name="Nielsen C."/>
            <person name="Nizzari M."/>
            <person name="Norbu C."/>
            <person name="Norbu N."/>
            <person name="O'donnell P."/>
            <person name="Okoawo O."/>
            <person name="O'leary S."/>
            <person name="Omotosho B."/>
            <person name="O'neill K."/>
            <person name="Osman S."/>
            <person name="Parker S."/>
            <person name="Perrin D."/>
            <person name="Phunkhang P."/>
            <person name="Piqani B."/>
            <person name="Purcell S."/>
            <person name="Rachupka T."/>
            <person name="Ramasamy U."/>
            <person name="Rameau R."/>
            <person name="Ray V."/>
            <person name="Raymond C."/>
            <person name="Retta R."/>
            <person name="Richardson S."/>
            <person name="Rise C."/>
            <person name="Rodriguez J."/>
            <person name="Rogers J."/>
            <person name="Rogov P."/>
            <person name="Rutman M."/>
            <person name="Schupbach R."/>
            <person name="Seaman C."/>
            <person name="Settipalli S."/>
            <person name="Sharpe T."/>
            <person name="Sheridan J."/>
            <person name="Sherpa N."/>
            <person name="Shi J."/>
            <person name="Smirnov S."/>
            <person name="Smith C."/>
            <person name="Sougnez C."/>
            <person name="Spencer B."/>
            <person name="Stalker J."/>
            <person name="Stange-thomann N."/>
            <person name="Stavropoulos S."/>
            <person name="Stetson K."/>
            <person name="Stone C."/>
            <person name="Stone S."/>
            <person name="Stubbs M."/>
            <person name="Talamas J."/>
            <person name="Tchuinga P."/>
            <person name="Tenzing P."/>
            <person name="Tesfaye S."/>
            <person name="Theodore J."/>
            <person name="Thoulutsang Y."/>
            <person name="Topham K."/>
            <person name="Towey S."/>
            <person name="Tsamla T."/>
            <person name="Tsomo N."/>
            <person name="Vallee D."/>
            <person name="Vassiliev H."/>
            <person name="Venkataraman V."/>
            <person name="Vinson J."/>
            <person name="Vo A."/>
            <person name="Wade C."/>
            <person name="Wang S."/>
            <person name="Wangchuk T."/>
            <person name="Wangdi T."/>
            <person name="Whittaker C."/>
            <person name="Wilkinson J."/>
            <person name="Wu Y."/>
            <person name="Wyman D."/>
            <person name="Yadav S."/>
            <person name="Yang S."/>
            <person name="Yang X."/>
            <person name="Yeager S."/>
            <person name="Yee E."/>
            <person name="Young G."/>
            <person name="Zainoun J."/>
            <person name="Zembeck L."/>
            <person name="Zimmer A."/>
            <person name="Zody M."/>
            <person name="Lander E."/>
        </authorList>
    </citation>
    <scope>NUCLEOTIDE SEQUENCE [LARGE SCALE GENOMIC DNA]</scope>
</reference>
<organism evidence="8 9">
    <name type="scientific">Ciona savignyi</name>
    <name type="common">Pacific transparent sea squirt</name>
    <dbReference type="NCBI Taxonomy" id="51511"/>
    <lineage>
        <taxon>Eukaryota</taxon>
        <taxon>Metazoa</taxon>
        <taxon>Chordata</taxon>
        <taxon>Tunicata</taxon>
        <taxon>Ascidiacea</taxon>
        <taxon>Phlebobranchia</taxon>
        <taxon>Cionidae</taxon>
        <taxon>Ciona</taxon>
    </lineage>
</organism>
<comment type="subcellular location">
    <subcellularLocation>
        <location evidence="1">Membrane</location>
        <topology evidence="1">Multi-pass membrane protein</topology>
    </subcellularLocation>
</comment>
<dbReference type="PANTHER" id="PTHR12101">
    <property type="entry name" value="POPEYE DOMAIN CONTAINING PROTEIN"/>
    <property type="match status" value="1"/>
</dbReference>
<keyword evidence="9" id="KW-1185">Reference proteome</keyword>
<feature type="domain" description="POPDC1-3" evidence="7">
    <location>
        <begin position="69"/>
        <end position="297"/>
    </location>
</feature>
<proteinExistence type="predicted"/>
<evidence type="ECO:0000256" key="5">
    <source>
        <dbReference type="SAM" id="MobiDB-lite"/>
    </source>
</evidence>
<feature type="transmembrane region" description="Helical" evidence="6">
    <location>
        <begin position="62"/>
        <end position="83"/>
    </location>
</feature>
<reference evidence="8" key="3">
    <citation type="submission" date="2025-09" db="UniProtKB">
        <authorList>
            <consortium name="Ensembl"/>
        </authorList>
    </citation>
    <scope>IDENTIFICATION</scope>
</reference>
<dbReference type="GeneTree" id="ENSGT00390000002563"/>
<dbReference type="OMA" id="HMPGPEL"/>
<dbReference type="GO" id="GO:0007507">
    <property type="term" value="P:heart development"/>
    <property type="evidence" value="ECO:0007669"/>
    <property type="project" value="TreeGrafter"/>
</dbReference>
<evidence type="ECO:0000313" key="9">
    <source>
        <dbReference type="Proteomes" id="UP000007875"/>
    </source>
</evidence>
<sequence length="361" mass="40419">MANSTTQTTRLLRAGPSRGDGVPSMFGPISTTMFPESTTMAGFGSHYLDFGIRGDTWVECSMWMSTMPGSLFQLVFVVLVLALMGGGHHMIAASYHNVMCAVAFLVMAVWAAIDVCAPDIVVWAVVLCLANIVQCVYNFYSMKMMNEVMDENMQAIYLSKFAPFNISPQMFVELITCKGCEILPLKRGHNYSAENKTPIDKLSMLLNGRLKVSCENRFLHNVTGNEFIDSPEWDSLKLTSTAKELFKVTILADTDCKYITWRRKPLLALLVKRRRLGKLINCMIGSDIAKKLYSLNSRQFTERGFHYDIRLPCVMSLRDDVRKREQKKESETPGTPSDCLDQGAICSSSQSCINPCKTTTL</sequence>
<evidence type="ECO:0000256" key="1">
    <source>
        <dbReference type="ARBA" id="ARBA00004141"/>
    </source>
</evidence>
<dbReference type="STRING" id="51511.ENSCSAVP00000000431"/>
<evidence type="ECO:0000256" key="2">
    <source>
        <dbReference type="ARBA" id="ARBA00022692"/>
    </source>
</evidence>
<reference evidence="8" key="2">
    <citation type="submission" date="2025-08" db="UniProtKB">
        <authorList>
            <consortium name="Ensembl"/>
        </authorList>
    </citation>
    <scope>IDENTIFICATION</scope>
</reference>
<dbReference type="GO" id="GO:0051146">
    <property type="term" value="P:striated muscle cell differentiation"/>
    <property type="evidence" value="ECO:0007669"/>
    <property type="project" value="TreeGrafter"/>
</dbReference>
<name>H2Y533_CIOSA</name>
<evidence type="ECO:0000256" key="4">
    <source>
        <dbReference type="ARBA" id="ARBA00023136"/>
    </source>
</evidence>
<dbReference type="AlphaFoldDB" id="H2Y533"/>
<evidence type="ECO:0000313" key="8">
    <source>
        <dbReference type="Ensembl" id="ENSCSAVP00000000431.1"/>
    </source>
</evidence>
<protein>
    <recommendedName>
        <fullName evidence="7">POPDC1-3 domain-containing protein</fullName>
    </recommendedName>
</protein>
<feature type="region of interest" description="Disordered" evidence="5">
    <location>
        <begin position="1"/>
        <end position="21"/>
    </location>
</feature>
<evidence type="ECO:0000256" key="3">
    <source>
        <dbReference type="ARBA" id="ARBA00022989"/>
    </source>
</evidence>
<dbReference type="eggNOG" id="ENOG502R0XG">
    <property type="taxonomic scope" value="Eukaryota"/>
</dbReference>
<dbReference type="HOGENOM" id="CLU_048494_2_1_1"/>
<dbReference type="InterPro" id="IPR055272">
    <property type="entry name" value="POPDC1-3_dom"/>
</dbReference>